<keyword evidence="4" id="KW-1185">Reference proteome</keyword>
<name>A0A344U0C7_9ACTN</name>
<evidence type="ECO:0000256" key="2">
    <source>
        <dbReference type="SAM" id="Phobius"/>
    </source>
</evidence>
<dbReference type="AlphaFoldDB" id="A0A344U0C7"/>
<dbReference type="KEGG" id="sgz:C0216_13575"/>
<feature type="transmembrane region" description="Helical" evidence="2">
    <location>
        <begin position="12"/>
        <end position="33"/>
    </location>
</feature>
<evidence type="ECO:0000313" key="4">
    <source>
        <dbReference type="Proteomes" id="UP000252004"/>
    </source>
</evidence>
<dbReference type="Proteomes" id="UP000252004">
    <property type="component" value="Chromosome"/>
</dbReference>
<organism evidence="3 4">
    <name type="scientific">Streptomyces globosus</name>
    <dbReference type="NCBI Taxonomy" id="68209"/>
    <lineage>
        <taxon>Bacteria</taxon>
        <taxon>Bacillati</taxon>
        <taxon>Actinomycetota</taxon>
        <taxon>Actinomycetes</taxon>
        <taxon>Kitasatosporales</taxon>
        <taxon>Streptomycetaceae</taxon>
        <taxon>Streptomyces</taxon>
    </lineage>
</organism>
<dbReference type="EMBL" id="CP030862">
    <property type="protein sequence ID" value="AXE24348.1"/>
    <property type="molecule type" value="Genomic_DNA"/>
</dbReference>
<feature type="compositionally biased region" description="Gly residues" evidence="1">
    <location>
        <begin position="182"/>
        <end position="192"/>
    </location>
</feature>
<feature type="compositionally biased region" description="Low complexity" evidence="1">
    <location>
        <begin position="169"/>
        <end position="181"/>
    </location>
</feature>
<feature type="transmembrane region" description="Helical" evidence="2">
    <location>
        <begin position="74"/>
        <end position="97"/>
    </location>
</feature>
<dbReference type="RefSeq" id="WP_114055531.1">
    <property type="nucleotide sequence ID" value="NZ_CP030862.1"/>
</dbReference>
<reference evidence="3 4" key="1">
    <citation type="submission" date="2018-01" db="EMBL/GenBank/DDBJ databases">
        <title>Draft genome Sequence of streptomyces globosus LZH-48.</title>
        <authorList>
            <person name="Ran K."/>
            <person name="Li Z."/>
            <person name="Wei S."/>
            <person name="Dong R."/>
        </authorList>
    </citation>
    <scope>NUCLEOTIDE SEQUENCE [LARGE SCALE GENOMIC DNA]</scope>
    <source>
        <strain evidence="3 4">LZH-48</strain>
    </source>
</reference>
<feature type="region of interest" description="Disordered" evidence="1">
    <location>
        <begin position="142"/>
        <end position="192"/>
    </location>
</feature>
<keyword evidence="2" id="KW-0812">Transmembrane</keyword>
<proteinExistence type="predicted"/>
<gene>
    <name evidence="3" type="ORF">C0216_13575</name>
</gene>
<dbReference type="InterPro" id="IPR008535">
    <property type="entry name" value="DUF817"/>
</dbReference>
<feature type="compositionally biased region" description="Basic and acidic residues" evidence="1">
    <location>
        <begin position="145"/>
        <end position="155"/>
    </location>
</feature>
<protein>
    <submittedName>
        <fullName evidence="3">Uncharacterized protein</fullName>
    </submittedName>
</protein>
<keyword evidence="2" id="KW-0472">Membrane</keyword>
<accession>A0A344U0C7</accession>
<dbReference type="OrthoDB" id="1550598at2"/>
<keyword evidence="2" id="KW-1133">Transmembrane helix</keyword>
<sequence length="192" mass="20076">MRAEPQPPRARPCYGLLSGYGVLLSAVCLLTGWERGPDLAVIGGCHLLGLAFEYVKAALGPWSYPEPALLKFGGVPLCGGFLYAAVGSCVCAVWRLLRLELSGCRPAATAPAAGALHVNFLSHHWLPDLRRPPAGLLIAATAEPAHAEPTRRDEALGSPGRGARPPPVTCGRRSSASTTGRRGPGGGRRLCP</sequence>
<dbReference type="Pfam" id="PF05675">
    <property type="entry name" value="DUF817"/>
    <property type="match status" value="1"/>
</dbReference>
<evidence type="ECO:0000256" key="1">
    <source>
        <dbReference type="SAM" id="MobiDB-lite"/>
    </source>
</evidence>
<evidence type="ECO:0000313" key="3">
    <source>
        <dbReference type="EMBL" id="AXE24348.1"/>
    </source>
</evidence>